<accession>A0A9Q0FGL2</accession>
<sequence>MTNMFKEAQLSQQRHYDSLPPFPAILNPSIPSPSLSLLIDSIKTQKSSFIEPLLQKHGAILLRGFPISTASEFNDFVEAFGYEDFPYRGAAPRTRIVGNVYTANEGPPDQDIKFHHEMNRYPTFPSKLFFFCEVAPESGGETPIVLSHIVYEKMKERHPDFVQALEEHGLVYTRDLPEDDDPTSAQGRGWKSTFSAQDKSEAEERAAKMNLKLEWFEGGVRTITEPVPAIRVDETRNRKVWFNNLTDVIATSKFLKITMGDGKPLPLDILLDLRKILNEECVAIPWQKGDILLVDNWAAQHSRRTWSFHTQRRVLAALCA</sequence>
<evidence type="ECO:0000259" key="3">
    <source>
        <dbReference type="Pfam" id="PF02668"/>
    </source>
</evidence>
<dbReference type="Pfam" id="PF02668">
    <property type="entry name" value="TauD"/>
    <property type="match status" value="1"/>
</dbReference>
<protein>
    <recommendedName>
        <fullName evidence="3">TauD/TfdA-like domain-containing protein</fullName>
    </recommendedName>
</protein>
<dbReference type="AlphaFoldDB" id="A0A9Q0FGL2"/>
<dbReference type="PANTHER" id="PTHR10696:SF21">
    <property type="entry name" value="TAUD_TFDA-LIKE DOMAIN-CONTAINING PROTEIN"/>
    <property type="match status" value="1"/>
</dbReference>
<dbReference type="GO" id="GO:0016491">
    <property type="term" value="F:oxidoreductase activity"/>
    <property type="evidence" value="ECO:0007669"/>
    <property type="project" value="UniProtKB-KW"/>
</dbReference>
<dbReference type="FunFam" id="3.60.130.10:FF:000006">
    <property type="entry name" value="Clavaminate synthase-like protein At3g21360"/>
    <property type="match status" value="1"/>
</dbReference>
<keyword evidence="5" id="KW-1185">Reference proteome</keyword>
<organism evidence="4 5">
    <name type="scientific">Turnera subulata</name>
    <dbReference type="NCBI Taxonomy" id="218843"/>
    <lineage>
        <taxon>Eukaryota</taxon>
        <taxon>Viridiplantae</taxon>
        <taxon>Streptophyta</taxon>
        <taxon>Embryophyta</taxon>
        <taxon>Tracheophyta</taxon>
        <taxon>Spermatophyta</taxon>
        <taxon>Magnoliopsida</taxon>
        <taxon>eudicotyledons</taxon>
        <taxon>Gunneridae</taxon>
        <taxon>Pentapetalae</taxon>
        <taxon>rosids</taxon>
        <taxon>fabids</taxon>
        <taxon>Malpighiales</taxon>
        <taxon>Passifloraceae</taxon>
        <taxon>Turnera</taxon>
    </lineage>
</organism>
<evidence type="ECO:0000256" key="2">
    <source>
        <dbReference type="SAM" id="MobiDB-lite"/>
    </source>
</evidence>
<reference evidence="4" key="2">
    <citation type="journal article" date="2023" name="Plants (Basel)">
        <title>Annotation of the Turnera subulata (Passifloraceae) Draft Genome Reveals the S-Locus Evolved after the Divergence of Turneroideae from Passifloroideae in a Stepwise Manner.</title>
        <authorList>
            <person name="Henning P.M."/>
            <person name="Roalson E.H."/>
            <person name="Mir W."/>
            <person name="McCubbin A.G."/>
            <person name="Shore J.S."/>
        </authorList>
    </citation>
    <scope>NUCLEOTIDE SEQUENCE</scope>
    <source>
        <strain evidence="4">F60SS</strain>
    </source>
</reference>
<gene>
    <name evidence="4" type="ORF">Tsubulata_006073</name>
</gene>
<dbReference type="OrthoDB" id="408743at2759"/>
<dbReference type="PANTHER" id="PTHR10696">
    <property type="entry name" value="GAMMA-BUTYROBETAINE HYDROXYLASE-RELATED"/>
    <property type="match status" value="1"/>
</dbReference>
<evidence type="ECO:0000256" key="1">
    <source>
        <dbReference type="ARBA" id="ARBA00023002"/>
    </source>
</evidence>
<name>A0A9Q0FGL2_9ROSI</name>
<reference evidence="4" key="1">
    <citation type="submission" date="2022-02" db="EMBL/GenBank/DDBJ databases">
        <authorList>
            <person name="Henning P.M."/>
            <person name="McCubbin A.G."/>
            <person name="Shore J.S."/>
        </authorList>
    </citation>
    <scope>NUCLEOTIDE SEQUENCE</scope>
    <source>
        <strain evidence="4">F60SS</strain>
        <tissue evidence="4">Leaves</tissue>
    </source>
</reference>
<dbReference type="InterPro" id="IPR042098">
    <property type="entry name" value="TauD-like_sf"/>
</dbReference>
<keyword evidence="1" id="KW-0560">Oxidoreductase</keyword>
<dbReference type="Gene3D" id="3.60.130.10">
    <property type="entry name" value="Clavaminate synthase-like"/>
    <property type="match status" value="1"/>
</dbReference>
<dbReference type="SUPFAM" id="SSF51197">
    <property type="entry name" value="Clavaminate synthase-like"/>
    <property type="match status" value="1"/>
</dbReference>
<proteinExistence type="predicted"/>
<feature type="region of interest" description="Disordered" evidence="2">
    <location>
        <begin position="175"/>
        <end position="198"/>
    </location>
</feature>
<dbReference type="EMBL" id="JAKUCV010005454">
    <property type="protein sequence ID" value="KAJ4831085.1"/>
    <property type="molecule type" value="Genomic_DNA"/>
</dbReference>
<dbReference type="InterPro" id="IPR003819">
    <property type="entry name" value="TauD/TfdA-like"/>
</dbReference>
<dbReference type="Proteomes" id="UP001141552">
    <property type="component" value="Unassembled WGS sequence"/>
</dbReference>
<feature type="domain" description="TauD/TfdA-like" evidence="3">
    <location>
        <begin position="47"/>
        <end position="315"/>
    </location>
</feature>
<dbReference type="InterPro" id="IPR050411">
    <property type="entry name" value="AlphaKG_dependent_hydroxylases"/>
</dbReference>
<evidence type="ECO:0000313" key="4">
    <source>
        <dbReference type="EMBL" id="KAJ4831085.1"/>
    </source>
</evidence>
<evidence type="ECO:0000313" key="5">
    <source>
        <dbReference type="Proteomes" id="UP001141552"/>
    </source>
</evidence>
<comment type="caution">
    <text evidence="4">The sequence shown here is derived from an EMBL/GenBank/DDBJ whole genome shotgun (WGS) entry which is preliminary data.</text>
</comment>